<dbReference type="InParanoid" id="A0A0Q9X6Z5"/>
<accession>A0A0Q9X6Z5</accession>
<dbReference type="EMBL" id="CH933807">
    <property type="protein sequence ID" value="KRG02937.1"/>
    <property type="molecule type" value="Genomic_DNA"/>
</dbReference>
<keyword evidence="2" id="KW-1185">Reference proteome</keyword>
<gene>
    <name evidence="1" type="primary">Dmoj\GI17366</name>
    <name evidence="1" type="ORF">Dmoj_GI17366</name>
</gene>
<dbReference type="OrthoDB" id="190375at2759"/>
<sequence length="390" mass="46505">MLPSYNSYVSSQSVQNSRECLNNHGSESVSSIYPVEQYMLRTQLLLLDYKQFKAARTIQRHVRGFIVRQRMQRQLKAAIVIQRAWRRCAAKRHLIIFAQERTQESIQIMYHDSCVKIQCYFRGWWSRKYVNNMLFLKNMQLQCVEELIYAYALELHTMMRTGHLPGYVSLCVEPHTSKVNDLLTILTYRFYNRYVCNKYMVRKSDMEKHRRDFMDAAFSTGLPYMGFNHNSACKRWAHHYDIMPKEYENREYDILQIFLTQSRMTDLQKRFLEKERALRKSFRYCEKEALFCRDVANSMRFWRACDVCKDKVTDSLMGDEFKYYLSDVKFFLEQMQFVANCNCSLDKKQPEVLKCNPKSYTKPVVPTSPKQEGGKACTLNDAIRQKHHKL</sequence>
<dbReference type="Gene3D" id="1.20.5.190">
    <property type="match status" value="1"/>
</dbReference>
<protein>
    <submittedName>
        <fullName evidence="1">Uncharacterized protein, isoform B</fullName>
    </submittedName>
</protein>
<organism evidence="1 2">
    <name type="scientific">Drosophila mojavensis</name>
    <name type="common">Fruit fly</name>
    <dbReference type="NCBI Taxonomy" id="7230"/>
    <lineage>
        <taxon>Eukaryota</taxon>
        <taxon>Metazoa</taxon>
        <taxon>Ecdysozoa</taxon>
        <taxon>Arthropoda</taxon>
        <taxon>Hexapoda</taxon>
        <taxon>Insecta</taxon>
        <taxon>Pterygota</taxon>
        <taxon>Neoptera</taxon>
        <taxon>Endopterygota</taxon>
        <taxon>Diptera</taxon>
        <taxon>Brachycera</taxon>
        <taxon>Muscomorpha</taxon>
        <taxon>Ephydroidea</taxon>
        <taxon>Drosophilidae</taxon>
        <taxon>Drosophila</taxon>
    </lineage>
</organism>
<dbReference type="KEGG" id="dmo:Dmoj_GI17366"/>
<dbReference type="InterPro" id="IPR027417">
    <property type="entry name" value="P-loop_NTPase"/>
</dbReference>
<evidence type="ECO:0000313" key="1">
    <source>
        <dbReference type="EMBL" id="KRG02937.1"/>
    </source>
</evidence>
<name>A0A0Q9X6Z5_DROMO</name>
<reference evidence="1 2" key="1">
    <citation type="journal article" date="2007" name="Nature">
        <title>Evolution of genes and genomes on the Drosophila phylogeny.</title>
        <authorList>
            <consortium name="Drosophila 12 Genomes Consortium"/>
            <person name="Clark A.G."/>
            <person name="Eisen M.B."/>
            <person name="Smith D.R."/>
            <person name="Bergman C.M."/>
            <person name="Oliver B."/>
            <person name="Markow T.A."/>
            <person name="Kaufman T.C."/>
            <person name="Kellis M."/>
            <person name="Gelbart W."/>
            <person name="Iyer V.N."/>
            <person name="Pollard D.A."/>
            <person name="Sackton T.B."/>
            <person name="Larracuente A.M."/>
            <person name="Singh N.D."/>
            <person name="Abad J.P."/>
            <person name="Abt D.N."/>
            <person name="Adryan B."/>
            <person name="Aguade M."/>
            <person name="Akashi H."/>
            <person name="Anderson W.W."/>
            <person name="Aquadro C.F."/>
            <person name="Ardell D.H."/>
            <person name="Arguello R."/>
            <person name="Artieri C.G."/>
            <person name="Barbash D.A."/>
            <person name="Barker D."/>
            <person name="Barsanti P."/>
            <person name="Batterham P."/>
            <person name="Batzoglou S."/>
            <person name="Begun D."/>
            <person name="Bhutkar A."/>
            <person name="Blanco E."/>
            <person name="Bosak S.A."/>
            <person name="Bradley R.K."/>
            <person name="Brand A.D."/>
            <person name="Brent M.R."/>
            <person name="Brooks A.N."/>
            <person name="Brown R.H."/>
            <person name="Butlin R.K."/>
            <person name="Caggese C."/>
            <person name="Calvi B.R."/>
            <person name="Bernardo de Carvalho A."/>
            <person name="Caspi A."/>
            <person name="Castrezana S."/>
            <person name="Celniker S.E."/>
            <person name="Chang J.L."/>
            <person name="Chapple C."/>
            <person name="Chatterji S."/>
            <person name="Chinwalla A."/>
            <person name="Civetta A."/>
            <person name="Clifton S.W."/>
            <person name="Comeron J.M."/>
            <person name="Costello J.C."/>
            <person name="Coyne J.A."/>
            <person name="Daub J."/>
            <person name="David R.G."/>
            <person name="Delcher A.L."/>
            <person name="Delehaunty K."/>
            <person name="Do C.B."/>
            <person name="Ebling H."/>
            <person name="Edwards K."/>
            <person name="Eickbush T."/>
            <person name="Evans J.D."/>
            <person name="Filipski A."/>
            <person name="Findeiss S."/>
            <person name="Freyhult E."/>
            <person name="Fulton L."/>
            <person name="Fulton R."/>
            <person name="Garcia A.C."/>
            <person name="Gardiner A."/>
            <person name="Garfield D.A."/>
            <person name="Garvin B.E."/>
            <person name="Gibson G."/>
            <person name="Gilbert D."/>
            <person name="Gnerre S."/>
            <person name="Godfrey J."/>
            <person name="Good R."/>
            <person name="Gotea V."/>
            <person name="Gravely B."/>
            <person name="Greenberg A.J."/>
            <person name="Griffiths-Jones S."/>
            <person name="Gross S."/>
            <person name="Guigo R."/>
            <person name="Gustafson E.A."/>
            <person name="Haerty W."/>
            <person name="Hahn M.W."/>
            <person name="Halligan D.L."/>
            <person name="Halpern A.L."/>
            <person name="Halter G.M."/>
            <person name="Han M.V."/>
            <person name="Heger A."/>
            <person name="Hillier L."/>
            <person name="Hinrichs A.S."/>
            <person name="Holmes I."/>
            <person name="Hoskins R.A."/>
            <person name="Hubisz M.J."/>
            <person name="Hultmark D."/>
            <person name="Huntley M.A."/>
            <person name="Jaffe D.B."/>
            <person name="Jagadeeshan S."/>
            <person name="Jeck W.R."/>
            <person name="Johnson J."/>
            <person name="Jones C.D."/>
            <person name="Jordan W.C."/>
            <person name="Karpen G.H."/>
            <person name="Kataoka E."/>
            <person name="Keightley P.D."/>
            <person name="Kheradpour P."/>
            <person name="Kirkness E.F."/>
            <person name="Koerich L.B."/>
            <person name="Kristiansen K."/>
            <person name="Kudrna D."/>
            <person name="Kulathinal R.J."/>
            <person name="Kumar S."/>
            <person name="Kwok R."/>
            <person name="Lander E."/>
            <person name="Langley C.H."/>
            <person name="Lapoint R."/>
            <person name="Lazzaro B.P."/>
            <person name="Lee S.J."/>
            <person name="Levesque L."/>
            <person name="Li R."/>
            <person name="Lin C.F."/>
            <person name="Lin M.F."/>
            <person name="Lindblad-Toh K."/>
            <person name="Llopart A."/>
            <person name="Long M."/>
            <person name="Low L."/>
            <person name="Lozovsky E."/>
            <person name="Lu J."/>
            <person name="Luo M."/>
            <person name="Machado C.A."/>
            <person name="Makalowski W."/>
            <person name="Marzo M."/>
            <person name="Matsuda M."/>
            <person name="Matzkin L."/>
            <person name="McAllister B."/>
            <person name="McBride C.S."/>
            <person name="McKernan B."/>
            <person name="McKernan K."/>
            <person name="Mendez-Lago M."/>
            <person name="Minx P."/>
            <person name="Mollenhauer M.U."/>
            <person name="Montooth K."/>
            <person name="Mount S.M."/>
            <person name="Mu X."/>
            <person name="Myers E."/>
            <person name="Negre B."/>
            <person name="Newfeld S."/>
            <person name="Nielsen R."/>
            <person name="Noor M.A."/>
            <person name="O'Grady P."/>
            <person name="Pachter L."/>
            <person name="Papaceit M."/>
            <person name="Parisi M.J."/>
            <person name="Parisi M."/>
            <person name="Parts L."/>
            <person name="Pedersen J.S."/>
            <person name="Pesole G."/>
            <person name="Phillippy A.M."/>
            <person name="Ponting C.P."/>
            <person name="Pop M."/>
            <person name="Porcelli D."/>
            <person name="Powell J.R."/>
            <person name="Prohaska S."/>
            <person name="Pruitt K."/>
            <person name="Puig M."/>
            <person name="Quesneville H."/>
            <person name="Ram K.R."/>
            <person name="Rand D."/>
            <person name="Rasmussen M.D."/>
            <person name="Reed L.K."/>
            <person name="Reenan R."/>
            <person name="Reily A."/>
            <person name="Remington K.A."/>
            <person name="Rieger T.T."/>
            <person name="Ritchie M.G."/>
            <person name="Robin C."/>
            <person name="Rogers Y.H."/>
            <person name="Rohde C."/>
            <person name="Rozas J."/>
            <person name="Rubenfield M.J."/>
            <person name="Ruiz A."/>
            <person name="Russo S."/>
            <person name="Salzberg S.L."/>
            <person name="Sanchez-Gracia A."/>
            <person name="Saranga D.J."/>
            <person name="Sato H."/>
            <person name="Schaeffer S.W."/>
            <person name="Schatz M.C."/>
            <person name="Schlenke T."/>
            <person name="Schwartz R."/>
            <person name="Segarra C."/>
            <person name="Singh R.S."/>
            <person name="Sirot L."/>
            <person name="Sirota M."/>
            <person name="Sisneros N.B."/>
            <person name="Smith C.D."/>
            <person name="Smith T.F."/>
            <person name="Spieth J."/>
            <person name="Stage D.E."/>
            <person name="Stark A."/>
            <person name="Stephan W."/>
            <person name="Strausberg R.L."/>
            <person name="Strempel S."/>
            <person name="Sturgill D."/>
            <person name="Sutton G."/>
            <person name="Sutton G.G."/>
            <person name="Tao W."/>
            <person name="Teichmann S."/>
            <person name="Tobari Y.N."/>
            <person name="Tomimura Y."/>
            <person name="Tsolas J.M."/>
            <person name="Valente V.L."/>
            <person name="Venter E."/>
            <person name="Venter J.C."/>
            <person name="Vicario S."/>
            <person name="Vieira F.G."/>
            <person name="Vilella A.J."/>
            <person name="Villasante A."/>
            <person name="Walenz B."/>
            <person name="Wang J."/>
            <person name="Wasserman M."/>
            <person name="Watts T."/>
            <person name="Wilson D."/>
            <person name="Wilson R.K."/>
            <person name="Wing R.A."/>
            <person name="Wolfner M.F."/>
            <person name="Wong A."/>
            <person name="Wong G.K."/>
            <person name="Wu C.I."/>
            <person name="Wu G."/>
            <person name="Yamamoto D."/>
            <person name="Yang H.P."/>
            <person name="Yang S.P."/>
            <person name="Yorke J.A."/>
            <person name="Yoshida K."/>
            <person name="Zdobnov E."/>
            <person name="Zhang P."/>
            <person name="Zhang Y."/>
            <person name="Zimin A.V."/>
            <person name="Baldwin J."/>
            <person name="Abdouelleil A."/>
            <person name="Abdulkadir J."/>
            <person name="Abebe A."/>
            <person name="Abera B."/>
            <person name="Abreu J."/>
            <person name="Acer S.C."/>
            <person name="Aftuck L."/>
            <person name="Alexander A."/>
            <person name="An P."/>
            <person name="Anderson E."/>
            <person name="Anderson S."/>
            <person name="Arachi H."/>
            <person name="Azer M."/>
            <person name="Bachantsang P."/>
            <person name="Barry A."/>
            <person name="Bayul T."/>
            <person name="Berlin A."/>
            <person name="Bessette D."/>
            <person name="Bloom T."/>
            <person name="Blye J."/>
            <person name="Boguslavskiy L."/>
            <person name="Bonnet C."/>
            <person name="Boukhgalter B."/>
            <person name="Bourzgui I."/>
            <person name="Brown A."/>
            <person name="Cahill P."/>
            <person name="Channer S."/>
            <person name="Cheshatsang Y."/>
            <person name="Chuda L."/>
            <person name="Citroen M."/>
            <person name="Collymore A."/>
            <person name="Cooke P."/>
            <person name="Costello M."/>
            <person name="D'Aco K."/>
            <person name="Daza R."/>
            <person name="De Haan G."/>
            <person name="DeGray S."/>
            <person name="DeMaso C."/>
            <person name="Dhargay N."/>
            <person name="Dooley K."/>
            <person name="Dooley E."/>
            <person name="Doricent M."/>
            <person name="Dorje P."/>
            <person name="Dorjee K."/>
            <person name="Dupes A."/>
            <person name="Elong R."/>
            <person name="Falk J."/>
            <person name="Farina A."/>
            <person name="Faro S."/>
            <person name="Ferguson D."/>
            <person name="Fisher S."/>
            <person name="Foley C.D."/>
            <person name="Franke A."/>
            <person name="Friedrich D."/>
            <person name="Gadbois L."/>
            <person name="Gearin G."/>
            <person name="Gearin C.R."/>
            <person name="Giannoukos G."/>
            <person name="Goode T."/>
            <person name="Graham J."/>
            <person name="Grandbois E."/>
            <person name="Grewal S."/>
            <person name="Gyaltsen K."/>
            <person name="Hafez N."/>
            <person name="Hagos B."/>
            <person name="Hall J."/>
            <person name="Henson C."/>
            <person name="Hollinger A."/>
            <person name="Honan T."/>
            <person name="Huard M.D."/>
            <person name="Hughes L."/>
            <person name="Hurhula B."/>
            <person name="Husby M.E."/>
            <person name="Kamat A."/>
            <person name="Kanga B."/>
            <person name="Kashin S."/>
            <person name="Khazanovich D."/>
            <person name="Kisner P."/>
            <person name="Lance K."/>
            <person name="Lara M."/>
            <person name="Lee W."/>
            <person name="Lennon N."/>
            <person name="Letendre F."/>
            <person name="LeVine R."/>
            <person name="Lipovsky A."/>
            <person name="Liu X."/>
            <person name="Liu J."/>
            <person name="Liu S."/>
            <person name="Lokyitsang T."/>
            <person name="Lokyitsang Y."/>
            <person name="Lubonja R."/>
            <person name="Lui A."/>
            <person name="MacDonald P."/>
            <person name="Magnisalis V."/>
            <person name="Maru K."/>
            <person name="Matthews C."/>
            <person name="McCusker W."/>
            <person name="McDonough S."/>
            <person name="Mehta T."/>
            <person name="Meldrim J."/>
            <person name="Meneus L."/>
            <person name="Mihai O."/>
            <person name="Mihalev A."/>
            <person name="Mihova T."/>
            <person name="Mittelman R."/>
            <person name="Mlenga V."/>
            <person name="Montmayeur A."/>
            <person name="Mulrain L."/>
            <person name="Navidi A."/>
            <person name="Naylor J."/>
            <person name="Negash T."/>
            <person name="Nguyen T."/>
            <person name="Nguyen N."/>
            <person name="Nicol R."/>
            <person name="Norbu C."/>
            <person name="Norbu N."/>
            <person name="Novod N."/>
            <person name="O'Neill B."/>
            <person name="Osman S."/>
            <person name="Markiewicz E."/>
            <person name="Oyono O.L."/>
            <person name="Patti C."/>
            <person name="Phunkhang P."/>
            <person name="Pierre F."/>
            <person name="Priest M."/>
            <person name="Raghuraman S."/>
            <person name="Rege F."/>
            <person name="Reyes R."/>
            <person name="Rise C."/>
            <person name="Rogov P."/>
            <person name="Ross K."/>
            <person name="Ryan E."/>
            <person name="Settipalli S."/>
            <person name="Shea T."/>
            <person name="Sherpa N."/>
            <person name="Shi L."/>
            <person name="Shih D."/>
            <person name="Sparrow T."/>
            <person name="Spaulding J."/>
            <person name="Stalker J."/>
            <person name="Stange-Thomann N."/>
            <person name="Stavropoulos S."/>
            <person name="Stone C."/>
            <person name="Strader C."/>
            <person name="Tesfaye S."/>
            <person name="Thomson T."/>
            <person name="Thoulutsang Y."/>
            <person name="Thoulutsang D."/>
            <person name="Topham K."/>
            <person name="Topping I."/>
            <person name="Tsamla T."/>
            <person name="Vassiliev H."/>
            <person name="Vo A."/>
            <person name="Wangchuk T."/>
            <person name="Wangdi T."/>
            <person name="Weiand M."/>
            <person name="Wilkinson J."/>
            <person name="Wilson A."/>
            <person name="Yadav S."/>
            <person name="Young G."/>
            <person name="Yu Q."/>
            <person name="Zembek L."/>
            <person name="Zhong D."/>
            <person name="Zimmer A."/>
            <person name="Zwirko Z."/>
            <person name="Jaffe D.B."/>
            <person name="Alvarez P."/>
            <person name="Brockman W."/>
            <person name="Butler J."/>
            <person name="Chin C."/>
            <person name="Gnerre S."/>
            <person name="Grabherr M."/>
            <person name="Kleber M."/>
            <person name="Mauceli E."/>
            <person name="MacCallum I."/>
        </authorList>
    </citation>
    <scope>NUCLEOTIDE SEQUENCE [LARGE SCALE GENOMIC DNA]</scope>
    <source>
        <strain evidence="2">Tucson 15081-1352.22</strain>
    </source>
</reference>
<dbReference type="InterPro" id="IPR000048">
    <property type="entry name" value="IQ_motif_EF-hand-BS"/>
</dbReference>
<dbReference type="SMART" id="SM00015">
    <property type="entry name" value="IQ"/>
    <property type="match status" value="3"/>
</dbReference>
<proteinExistence type="predicted"/>
<dbReference type="AlphaFoldDB" id="A0A0Q9X6Z5"/>
<dbReference type="Pfam" id="PF00612">
    <property type="entry name" value="IQ"/>
    <property type="match status" value="3"/>
</dbReference>
<dbReference type="PROSITE" id="PS50096">
    <property type="entry name" value="IQ"/>
    <property type="match status" value="2"/>
</dbReference>
<dbReference type="Proteomes" id="UP000009192">
    <property type="component" value="Unassembled WGS sequence"/>
</dbReference>
<dbReference type="SUPFAM" id="SSF52540">
    <property type="entry name" value="P-loop containing nucleoside triphosphate hydrolases"/>
    <property type="match status" value="1"/>
</dbReference>
<evidence type="ECO:0000313" key="2">
    <source>
        <dbReference type="Proteomes" id="UP000009192"/>
    </source>
</evidence>